<dbReference type="Gene3D" id="1.10.10.60">
    <property type="entry name" value="Homeodomain-like"/>
    <property type="match status" value="2"/>
</dbReference>
<protein>
    <submittedName>
        <fullName evidence="6">AraC family transcriptional regulator</fullName>
    </submittedName>
</protein>
<keyword evidence="2" id="KW-0238">DNA-binding</keyword>
<dbReference type="Pfam" id="PF02311">
    <property type="entry name" value="AraC_binding"/>
    <property type="match status" value="1"/>
</dbReference>
<reference evidence="6 7" key="1">
    <citation type="submission" date="2019-10" db="EMBL/GenBank/DDBJ databases">
        <title>Dictyobacter vulcani sp. nov., within the class Ktedonobacteria, isolated from soil of volcanic Mt. Zao.</title>
        <authorList>
            <person name="Zheng Y."/>
            <person name="Wang C.M."/>
            <person name="Sakai Y."/>
            <person name="Abe K."/>
            <person name="Yokota A."/>
            <person name="Yabe S."/>
        </authorList>
    </citation>
    <scope>NUCLEOTIDE SEQUENCE [LARGE SCALE GENOMIC DNA]</scope>
    <source>
        <strain evidence="6 7">W12</strain>
    </source>
</reference>
<dbReference type="PANTHER" id="PTHR46796:SF2">
    <property type="entry name" value="TRANSCRIPTIONAL REGULATORY PROTEIN"/>
    <property type="match status" value="1"/>
</dbReference>
<dbReference type="GO" id="GO:0043565">
    <property type="term" value="F:sequence-specific DNA binding"/>
    <property type="evidence" value="ECO:0007669"/>
    <property type="project" value="InterPro"/>
</dbReference>
<dbReference type="InterPro" id="IPR018060">
    <property type="entry name" value="HTH_AraC"/>
</dbReference>
<dbReference type="InterPro" id="IPR050204">
    <property type="entry name" value="AraC_XylS_family_regulators"/>
</dbReference>
<name>A0A5J4KPV9_9CHLR</name>
<dbReference type="PANTHER" id="PTHR46796">
    <property type="entry name" value="HTH-TYPE TRANSCRIPTIONAL ACTIVATOR RHAS-RELATED"/>
    <property type="match status" value="1"/>
</dbReference>
<dbReference type="GO" id="GO:0003700">
    <property type="term" value="F:DNA-binding transcription factor activity"/>
    <property type="evidence" value="ECO:0007669"/>
    <property type="project" value="InterPro"/>
</dbReference>
<evidence type="ECO:0000256" key="3">
    <source>
        <dbReference type="ARBA" id="ARBA00023159"/>
    </source>
</evidence>
<dbReference type="InterPro" id="IPR003313">
    <property type="entry name" value="AraC-bd"/>
</dbReference>
<feature type="domain" description="HTH araC/xylS-type" evidence="5">
    <location>
        <begin position="175"/>
        <end position="271"/>
    </location>
</feature>
<evidence type="ECO:0000256" key="4">
    <source>
        <dbReference type="ARBA" id="ARBA00023163"/>
    </source>
</evidence>
<dbReference type="PROSITE" id="PS00041">
    <property type="entry name" value="HTH_ARAC_FAMILY_1"/>
    <property type="match status" value="1"/>
</dbReference>
<dbReference type="PROSITE" id="PS01124">
    <property type="entry name" value="HTH_ARAC_FAMILY_2"/>
    <property type="match status" value="1"/>
</dbReference>
<dbReference type="EMBL" id="BKZW01000003">
    <property type="protein sequence ID" value="GER91414.1"/>
    <property type="molecule type" value="Genomic_DNA"/>
</dbReference>
<dbReference type="Pfam" id="PF12833">
    <property type="entry name" value="HTH_18"/>
    <property type="match status" value="1"/>
</dbReference>
<evidence type="ECO:0000259" key="5">
    <source>
        <dbReference type="PROSITE" id="PS01124"/>
    </source>
</evidence>
<keyword evidence="1" id="KW-0805">Transcription regulation</keyword>
<dbReference type="Proteomes" id="UP000326912">
    <property type="component" value="Unassembled WGS sequence"/>
</dbReference>
<dbReference type="InterPro" id="IPR018062">
    <property type="entry name" value="HTH_AraC-typ_CS"/>
</dbReference>
<gene>
    <name evidence="6" type="ORF">KDW_55760</name>
</gene>
<keyword evidence="3" id="KW-0010">Activator</keyword>
<evidence type="ECO:0000313" key="7">
    <source>
        <dbReference type="Proteomes" id="UP000326912"/>
    </source>
</evidence>
<dbReference type="SUPFAM" id="SSF51215">
    <property type="entry name" value="Regulatory protein AraC"/>
    <property type="match status" value="1"/>
</dbReference>
<evidence type="ECO:0000256" key="2">
    <source>
        <dbReference type="ARBA" id="ARBA00023125"/>
    </source>
</evidence>
<dbReference type="SUPFAM" id="SSF46689">
    <property type="entry name" value="Homeodomain-like"/>
    <property type="match status" value="2"/>
</dbReference>
<dbReference type="AlphaFoldDB" id="A0A5J4KPV9"/>
<keyword evidence="7" id="KW-1185">Reference proteome</keyword>
<dbReference type="SMART" id="SM00342">
    <property type="entry name" value="HTH_ARAC"/>
    <property type="match status" value="1"/>
</dbReference>
<evidence type="ECO:0000256" key="1">
    <source>
        <dbReference type="ARBA" id="ARBA00023015"/>
    </source>
</evidence>
<dbReference type="InterPro" id="IPR009057">
    <property type="entry name" value="Homeodomain-like_sf"/>
</dbReference>
<dbReference type="InterPro" id="IPR037923">
    <property type="entry name" value="HTH-like"/>
</dbReference>
<keyword evidence="4" id="KW-0804">Transcription</keyword>
<evidence type="ECO:0000313" key="6">
    <source>
        <dbReference type="EMBL" id="GER91414.1"/>
    </source>
</evidence>
<comment type="caution">
    <text evidence="6">The sequence shown here is derived from an EMBL/GenBank/DDBJ whole genome shotgun (WGS) entry which is preliminary data.</text>
</comment>
<organism evidence="6 7">
    <name type="scientific">Dictyobacter vulcani</name>
    <dbReference type="NCBI Taxonomy" id="2607529"/>
    <lineage>
        <taxon>Bacteria</taxon>
        <taxon>Bacillati</taxon>
        <taxon>Chloroflexota</taxon>
        <taxon>Ktedonobacteria</taxon>
        <taxon>Ktedonobacterales</taxon>
        <taxon>Dictyobacteraceae</taxon>
        <taxon>Dictyobacter</taxon>
    </lineage>
</organism>
<sequence length="271" mass="31252">MRAGEQAKFWRDPAVQGLELLRARYVTHTFVPHMHEGYALGIIEQGTEQFWYRHANHIAPQGSIFLVNPGEIHTGSAAEKEGWKYRVLYPDVSILQEAARQIVGKPYDVPFFPEPVVHDPELARQIAILHQSFEESASSLERESRLLWTFAQLIVRYADDHPRQKALPNDQGRAQRIREYLEAHYAENISLKELAQQFYVSPFYLLHSFRRQIGLPPHAYQAQIRVQRARNLLRLGVPIAETAQQVGFADQSHLTRHFKRIVGISPGRYKG</sequence>
<dbReference type="RefSeq" id="WP_151759046.1">
    <property type="nucleotide sequence ID" value="NZ_BKZW01000003.1"/>
</dbReference>
<proteinExistence type="predicted"/>
<accession>A0A5J4KPV9</accession>